<feature type="transmembrane region" description="Helical" evidence="1">
    <location>
        <begin position="6"/>
        <end position="28"/>
    </location>
</feature>
<protein>
    <submittedName>
        <fullName evidence="2">Uncharacterized protein</fullName>
    </submittedName>
</protein>
<keyword evidence="1" id="KW-0812">Transmembrane</keyword>
<reference evidence="2" key="1">
    <citation type="journal article" date="2015" name="Nature">
        <title>Complex archaea that bridge the gap between prokaryotes and eukaryotes.</title>
        <authorList>
            <person name="Spang A."/>
            <person name="Saw J.H."/>
            <person name="Jorgensen S.L."/>
            <person name="Zaremba-Niedzwiedzka K."/>
            <person name="Martijn J."/>
            <person name="Lind A.E."/>
            <person name="van Eijk R."/>
            <person name="Schleper C."/>
            <person name="Guy L."/>
            <person name="Ettema T.J."/>
        </authorList>
    </citation>
    <scope>NUCLEOTIDE SEQUENCE</scope>
</reference>
<evidence type="ECO:0000313" key="2">
    <source>
        <dbReference type="EMBL" id="KKK95429.1"/>
    </source>
</evidence>
<dbReference type="EMBL" id="LAZR01046913">
    <property type="protein sequence ID" value="KKK95429.1"/>
    <property type="molecule type" value="Genomic_DNA"/>
</dbReference>
<keyword evidence="1" id="KW-1133">Transmembrane helix</keyword>
<sequence>ASGGAIAFLYGYILMMGLGFSVICKFVYEVFFS</sequence>
<feature type="non-terminal residue" evidence="2">
    <location>
        <position position="1"/>
    </location>
</feature>
<organism evidence="2">
    <name type="scientific">marine sediment metagenome</name>
    <dbReference type="NCBI Taxonomy" id="412755"/>
    <lineage>
        <taxon>unclassified sequences</taxon>
        <taxon>metagenomes</taxon>
        <taxon>ecological metagenomes</taxon>
    </lineage>
</organism>
<comment type="caution">
    <text evidence="2">The sequence shown here is derived from an EMBL/GenBank/DDBJ whole genome shotgun (WGS) entry which is preliminary data.</text>
</comment>
<dbReference type="AlphaFoldDB" id="A0A0F9BYL4"/>
<name>A0A0F9BYL4_9ZZZZ</name>
<proteinExistence type="predicted"/>
<keyword evidence="1" id="KW-0472">Membrane</keyword>
<accession>A0A0F9BYL4</accession>
<evidence type="ECO:0000256" key="1">
    <source>
        <dbReference type="SAM" id="Phobius"/>
    </source>
</evidence>
<gene>
    <name evidence="2" type="ORF">LCGC14_2672880</name>
</gene>